<dbReference type="InterPro" id="IPR000182">
    <property type="entry name" value="GNAT_dom"/>
</dbReference>
<dbReference type="InterPro" id="IPR050832">
    <property type="entry name" value="Bact_Acetyltransf"/>
</dbReference>
<reference evidence="5" key="1">
    <citation type="submission" date="2020-02" db="EMBL/GenBank/DDBJ databases">
        <authorList>
            <person name="Meier V. D."/>
        </authorList>
    </citation>
    <scope>NUCLEOTIDE SEQUENCE</scope>
    <source>
        <strain evidence="5">AVDCRST_MAG76</strain>
    </source>
</reference>
<evidence type="ECO:0000256" key="2">
    <source>
        <dbReference type="ARBA" id="ARBA00023315"/>
    </source>
</evidence>
<dbReference type="PANTHER" id="PTHR43877">
    <property type="entry name" value="AMINOALKYLPHOSPHONATE N-ACETYLTRANSFERASE-RELATED-RELATED"/>
    <property type="match status" value="1"/>
</dbReference>
<dbReference type="CDD" id="cd04301">
    <property type="entry name" value="NAT_SF"/>
    <property type="match status" value="1"/>
</dbReference>
<feature type="region of interest" description="Disordered" evidence="3">
    <location>
        <begin position="238"/>
        <end position="261"/>
    </location>
</feature>
<proteinExistence type="predicted"/>
<gene>
    <name evidence="5" type="ORF">AVDCRST_MAG76-309</name>
</gene>
<evidence type="ECO:0000259" key="4">
    <source>
        <dbReference type="PROSITE" id="PS51186"/>
    </source>
</evidence>
<evidence type="ECO:0000256" key="3">
    <source>
        <dbReference type="SAM" id="MobiDB-lite"/>
    </source>
</evidence>
<feature type="domain" description="N-acetyltransferase" evidence="4">
    <location>
        <begin position="101"/>
        <end position="240"/>
    </location>
</feature>
<protein>
    <recommendedName>
        <fullName evidence="4">N-acetyltransferase domain-containing protein</fullName>
    </recommendedName>
</protein>
<dbReference type="Pfam" id="PF00583">
    <property type="entry name" value="Acetyltransf_1"/>
    <property type="match status" value="1"/>
</dbReference>
<dbReference type="EMBL" id="CADCSZ010000019">
    <property type="protein sequence ID" value="CAA9214307.1"/>
    <property type="molecule type" value="Genomic_DNA"/>
</dbReference>
<sequence>MATPDVDVIRWGRERARTGPWRGSPEVALLTPLPGAPLPTLAFVRRCVDTLSARGFSAVVTGALAPAEQRAFLAAGFAEAERLHLLSHSLSRLPRVHCQAARLRRARSGERDAVLRVDAASFPSFWQLDDAGLTDALTATPHSRFTVAVDGSGWVVGYAISGRSGRNGYLQRLAVDPGEQGRGLGRALVVDGLRWLSRWRAEQCVVNTQWGNEVALGLYERVGFRRLPEALAVLSKGDGPGGSAPEVAGAPAWARAQPPLG</sequence>
<name>A0A6J4H766_9ACTN</name>
<evidence type="ECO:0000313" key="5">
    <source>
        <dbReference type="EMBL" id="CAA9214307.1"/>
    </source>
</evidence>
<accession>A0A6J4H766</accession>
<evidence type="ECO:0000256" key="1">
    <source>
        <dbReference type="ARBA" id="ARBA00022679"/>
    </source>
</evidence>
<dbReference type="Gene3D" id="3.40.630.30">
    <property type="match status" value="1"/>
</dbReference>
<keyword evidence="1" id="KW-0808">Transferase</keyword>
<dbReference type="PROSITE" id="PS51186">
    <property type="entry name" value="GNAT"/>
    <property type="match status" value="1"/>
</dbReference>
<dbReference type="GO" id="GO:0016747">
    <property type="term" value="F:acyltransferase activity, transferring groups other than amino-acyl groups"/>
    <property type="evidence" value="ECO:0007669"/>
    <property type="project" value="InterPro"/>
</dbReference>
<organism evidence="5">
    <name type="scientific">uncultured Acidimicrobiales bacterium</name>
    <dbReference type="NCBI Taxonomy" id="310071"/>
    <lineage>
        <taxon>Bacteria</taxon>
        <taxon>Bacillati</taxon>
        <taxon>Actinomycetota</taxon>
        <taxon>Acidimicrobiia</taxon>
        <taxon>Acidimicrobiales</taxon>
        <taxon>environmental samples</taxon>
    </lineage>
</organism>
<dbReference type="InterPro" id="IPR016181">
    <property type="entry name" value="Acyl_CoA_acyltransferase"/>
</dbReference>
<dbReference type="AlphaFoldDB" id="A0A6J4H766"/>
<dbReference type="SUPFAM" id="SSF55729">
    <property type="entry name" value="Acyl-CoA N-acyltransferases (Nat)"/>
    <property type="match status" value="1"/>
</dbReference>
<keyword evidence="2" id="KW-0012">Acyltransferase</keyword>